<name>A0ABD3AYD1_9GENT</name>
<sequence length="501" mass="57144">MAPRILFGFSLIRRRFKDSCSSLFFFVPTCLSFTTCVLIMFYINSTSKILEIHPNQTHLQLKPPVQFSSSITIIKINFSSAVGGGGSLEPPPAEDGQTSRLQILVNGSDSGGLILPEPAPKAIENYEEDETPEDQNQLPKEILQQGNEGNNVDNLDVYNDRPLFEQEYKEMNKSLKIFVYPHKQNDPFANVLLPSVKDIPGGNYASESYFKKALFKSHFITKNPLEADLFYLPFSIASLRNDKRVGVGGIKTFIRNYIRDISKNFPFWNRTGGADHFYVACHSVGRSAMEKAIEVKLNAIQVVCSSSYFLPGYIAHKDASIPQIWPRKGSPPIREPSKRKKLAFYAGAMNSRVREFLVQEWKNDTEISVHQSRLKTPYSESLLGSKFCIHAKGFEVNTARIGDALYYGCVPVILADYYDLPFADILNWNSFSVVMSTMDIPILKKILSHEINNPDYLRLQNNVMEVQKHFQWHDVPIDYDAFYMVMFELWLRRSHMRLVIS</sequence>
<dbReference type="Proteomes" id="UP001630127">
    <property type="component" value="Unassembled WGS sequence"/>
</dbReference>
<comment type="subcellular location">
    <subcellularLocation>
        <location evidence="1">Golgi apparatus membrane</location>
        <topology evidence="1">Single-pass type II membrane protein</topology>
    </subcellularLocation>
</comment>
<reference evidence="8 9" key="1">
    <citation type="submission" date="2024-11" db="EMBL/GenBank/DDBJ databases">
        <title>A near-complete genome assembly of Cinchona calisaya.</title>
        <authorList>
            <person name="Lian D.C."/>
            <person name="Zhao X.W."/>
            <person name="Wei L."/>
        </authorList>
    </citation>
    <scope>NUCLEOTIDE SEQUENCE [LARGE SCALE GENOMIC DNA]</scope>
    <source>
        <tissue evidence="8">Nenye</tissue>
    </source>
</reference>
<dbReference type="InterPro" id="IPR004263">
    <property type="entry name" value="Exostosin"/>
</dbReference>
<evidence type="ECO:0000256" key="1">
    <source>
        <dbReference type="ARBA" id="ARBA00004323"/>
    </source>
</evidence>
<keyword evidence="3" id="KW-0808">Transferase</keyword>
<comment type="caution">
    <text evidence="8">The sequence shown here is derived from an EMBL/GenBank/DDBJ whole genome shotgun (WGS) entry which is preliminary data.</text>
</comment>
<evidence type="ECO:0000256" key="4">
    <source>
        <dbReference type="ARBA" id="ARBA00022968"/>
    </source>
</evidence>
<comment type="similarity">
    <text evidence="2">Belongs to the glycosyltransferase 47 family.</text>
</comment>
<feature type="transmembrane region" description="Helical" evidence="6">
    <location>
        <begin position="21"/>
        <end position="43"/>
    </location>
</feature>
<accession>A0ABD3AYD1</accession>
<dbReference type="EMBL" id="JBJUIK010000002">
    <property type="protein sequence ID" value="KAL3535984.1"/>
    <property type="molecule type" value="Genomic_DNA"/>
</dbReference>
<keyword evidence="6" id="KW-1133">Transmembrane helix</keyword>
<evidence type="ECO:0000313" key="8">
    <source>
        <dbReference type="EMBL" id="KAL3535984.1"/>
    </source>
</evidence>
<dbReference type="AlphaFoldDB" id="A0ABD3AYD1"/>
<dbReference type="InterPro" id="IPR040911">
    <property type="entry name" value="Exostosin_GT47"/>
</dbReference>
<dbReference type="GO" id="GO:0000139">
    <property type="term" value="C:Golgi membrane"/>
    <property type="evidence" value="ECO:0007669"/>
    <property type="project" value="UniProtKB-SubCell"/>
</dbReference>
<dbReference type="PANTHER" id="PTHR11062">
    <property type="entry name" value="EXOSTOSIN HEPARAN SULFATE GLYCOSYLTRANSFERASE -RELATED"/>
    <property type="match status" value="1"/>
</dbReference>
<keyword evidence="9" id="KW-1185">Reference proteome</keyword>
<keyword evidence="5" id="KW-0333">Golgi apparatus</keyword>
<protein>
    <recommendedName>
        <fullName evidence="7">Exostosin GT47 domain-containing protein</fullName>
    </recommendedName>
</protein>
<dbReference type="Pfam" id="PF03016">
    <property type="entry name" value="Exostosin_GT47"/>
    <property type="match status" value="1"/>
</dbReference>
<feature type="domain" description="Exostosin GT47" evidence="7">
    <location>
        <begin position="171"/>
        <end position="448"/>
    </location>
</feature>
<keyword evidence="4" id="KW-0735">Signal-anchor</keyword>
<gene>
    <name evidence="8" type="ORF">ACH5RR_004445</name>
</gene>
<dbReference type="GO" id="GO:0016757">
    <property type="term" value="F:glycosyltransferase activity"/>
    <property type="evidence" value="ECO:0007669"/>
    <property type="project" value="UniProtKB-KW"/>
</dbReference>
<evidence type="ECO:0000259" key="7">
    <source>
        <dbReference type="Pfam" id="PF03016"/>
    </source>
</evidence>
<keyword evidence="6" id="KW-0812">Transmembrane</keyword>
<evidence type="ECO:0000256" key="5">
    <source>
        <dbReference type="ARBA" id="ARBA00023034"/>
    </source>
</evidence>
<keyword evidence="3" id="KW-0328">Glycosyltransferase</keyword>
<proteinExistence type="inferred from homology"/>
<organism evidence="8 9">
    <name type="scientific">Cinchona calisaya</name>
    <dbReference type="NCBI Taxonomy" id="153742"/>
    <lineage>
        <taxon>Eukaryota</taxon>
        <taxon>Viridiplantae</taxon>
        <taxon>Streptophyta</taxon>
        <taxon>Embryophyta</taxon>
        <taxon>Tracheophyta</taxon>
        <taxon>Spermatophyta</taxon>
        <taxon>Magnoliopsida</taxon>
        <taxon>eudicotyledons</taxon>
        <taxon>Gunneridae</taxon>
        <taxon>Pentapetalae</taxon>
        <taxon>asterids</taxon>
        <taxon>lamiids</taxon>
        <taxon>Gentianales</taxon>
        <taxon>Rubiaceae</taxon>
        <taxon>Cinchonoideae</taxon>
        <taxon>Cinchoneae</taxon>
        <taxon>Cinchona</taxon>
    </lineage>
</organism>
<evidence type="ECO:0000313" key="9">
    <source>
        <dbReference type="Proteomes" id="UP001630127"/>
    </source>
</evidence>
<evidence type="ECO:0000256" key="6">
    <source>
        <dbReference type="SAM" id="Phobius"/>
    </source>
</evidence>
<keyword evidence="6" id="KW-0472">Membrane</keyword>
<evidence type="ECO:0000256" key="3">
    <source>
        <dbReference type="ARBA" id="ARBA00022676"/>
    </source>
</evidence>
<evidence type="ECO:0000256" key="2">
    <source>
        <dbReference type="ARBA" id="ARBA00010271"/>
    </source>
</evidence>
<dbReference type="PANTHER" id="PTHR11062:SF95">
    <property type="entry name" value="EXOSTOSIN GT47 DOMAIN-CONTAINING PROTEIN"/>
    <property type="match status" value="1"/>
</dbReference>